<evidence type="ECO:0000256" key="5">
    <source>
        <dbReference type="SAM" id="MobiDB-lite"/>
    </source>
</evidence>
<dbReference type="InterPro" id="IPR014710">
    <property type="entry name" value="RmlC-like_jellyroll"/>
</dbReference>
<feature type="compositionally biased region" description="Basic and acidic residues" evidence="5">
    <location>
        <begin position="1323"/>
        <end position="1339"/>
    </location>
</feature>
<feature type="transmembrane region" description="Helical" evidence="6">
    <location>
        <begin position="381"/>
        <end position="401"/>
    </location>
</feature>
<evidence type="ECO:0000256" key="4">
    <source>
        <dbReference type="ARBA" id="ARBA00023136"/>
    </source>
</evidence>
<evidence type="ECO:0000256" key="3">
    <source>
        <dbReference type="ARBA" id="ARBA00022989"/>
    </source>
</evidence>
<dbReference type="InterPro" id="IPR036513">
    <property type="entry name" value="STAS_dom_sf"/>
</dbReference>
<keyword evidence="2 6" id="KW-0812">Transmembrane</keyword>
<evidence type="ECO:0000259" key="8">
    <source>
        <dbReference type="PROSITE" id="PS50042"/>
    </source>
</evidence>
<dbReference type="SUPFAM" id="SSF51206">
    <property type="entry name" value="cAMP-binding domain-like"/>
    <property type="match status" value="1"/>
</dbReference>
<keyword evidence="11" id="KW-1185">Reference proteome</keyword>
<dbReference type="PANTHER" id="PTHR43310:SF4">
    <property type="entry name" value="AFR304WP"/>
    <property type="match status" value="1"/>
</dbReference>
<feature type="compositionally biased region" description="Acidic residues" evidence="5">
    <location>
        <begin position="200"/>
        <end position="210"/>
    </location>
</feature>
<feature type="transmembrane region" description="Helical" evidence="6">
    <location>
        <begin position="451"/>
        <end position="473"/>
    </location>
</feature>
<evidence type="ECO:0000256" key="1">
    <source>
        <dbReference type="ARBA" id="ARBA00004141"/>
    </source>
</evidence>
<dbReference type="SMART" id="SM00233">
    <property type="entry name" value="PH"/>
    <property type="match status" value="1"/>
</dbReference>
<feature type="compositionally biased region" description="Polar residues" evidence="5">
    <location>
        <begin position="23"/>
        <end position="41"/>
    </location>
</feature>
<dbReference type="PROSITE" id="PS50801">
    <property type="entry name" value="STAS"/>
    <property type="match status" value="1"/>
</dbReference>
<feature type="transmembrane region" description="Helical" evidence="6">
    <location>
        <begin position="413"/>
        <end position="431"/>
    </location>
</feature>
<feature type="region of interest" description="Disordered" evidence="5">
    <location>
        <begin position="881"/>
        <end position="903"/>
    </location>
</feature>
<protein>
    <recommendedName>
        <fullName evidence="12">STAS domain-containing protein</fullName>
    </recommendedName>
</protein>
<dbReference type="Pfam" id="PF00916">
    <property type="entry name" value="Sulfate_transp"/>
    <property type="match status" value="1"/>
</dbReference>
<dbReference type="EMBL" id="NAJN01002014">
    <property type="protein sequence ID" value="TKA58958.1"/>
    <property type="molecule type" value="Genomic_DNA"/>
</dbReference>
<dbReference type="CDD" id="cd00038">
    <property type="entry name" value="CAP_ED"/>
    <property type="match status" value="1"/>
</dbReference>
<dbReference type="SMART" id="SM00100">
    <property type="entry name" value="cNMP"/>
    <property type="match status" value="1"/>
</dbReference>
<dbReference type="PROSITE" id="PS50003">
    <property type="entry name" value="PH_DOMAIN"/>
    <property type="match status" value="1"/>
</dbReference>
<feature type="transmembrane region" description="Helical" evidence="6">
    <location>
        <begin position="480"/>
        <end position="500"/>
    </location>
</feature>
<dbReference type="CDD" id="cd07042">
    <property type="entry name" value="STAS_SulP_like_sulfate_transporter"/>
    <property type="match status" value="1"/>
</dbReference>
<dbReference type="InterPro" id="IPR052706">
    <property type="entry name" value="Membrane-Transporter-like"/>
</dbReference>
<keyword evidence="3 6" id="KW-1133">Transmembrane helix</keyword>
<dbReference type="InterPro" id="IPR001849">
    <property type="entry name" value="PH_domain"/>
</dbReference>
<feature type="compositionally biased region" description="Low complexity" evidence="5">
    <location>
        <begin position="42"/>
        <end position="53"/>
    </location>
</feature>
<dbReference type="SUPFAM" id="SSF50729">
    <property type="entry name" value="PH domain-like"/>
    <property type="match status" value="1"/>
</dbReference>
<dbReference type="Gene3D" id="2.30.29.30">
    <property type="entry name" value="Pleckstrin-homology domain (PH domain)/Phosphotyrosine-binding domain (PTB)"/>
    <property type="match status" value="1"/>
</dbReference>
<dbReference type="SUPFAM" id="SSF52091">
    <property type="entry name" value="SpoIIaa-like"/>
    <property type="match status" value="1"/>
</dbReference>
<dbReference type="InterPro" id="IPR000595">
    <property type="entry name" value="cNMP-bd_dom"/>
</dbReference>
<feature type="non-terminal residue" evidence="10">
    <location>
        <position position="1433"/>
    </location>
</feature>
<dbReference type="OrthoDB" id="409725at2759"/>
<feature type="domain" description="Cyclic nucleotide-binding" evidence="8">
    <location>
        <begin position="964"/>
        <end position="1061"/>
    </location>
</feature>
<dbReference type="Pfam" id="PF01740">
    <property type="entry name" value="STAS"/>
    <property type="match status" value="1"/>
</dbReference>
<feature type="compositionally biased region" description="Basic residues" evidence="5">
    <location>
        <begin position="1353"/>
        <end position="1369"/>
    </location>
</feature>
<feature type="transmembrane region" description="Helical" evidence="6">
    <location>
        <begin position="667"/>
        <end position="684"/>
    </location>
</feature>
<dbReference type="Pfam" id="PF00027">
    <property type="entry name" value="cNMP_binding"/>
    <property type="match status" value="1"/>
</dbReference>
<feature type="compositionally biased region" description="Polar residues" evidence="5">
    <location>
        <begin position="84"/>
        <end position="110"/>
    </location>
</feature>
<feature type="transmembrane region" description="Helical" evidence="6">
    <location>
        <begin position="619"/>
        <end position="635"/>
    </location>
</feature>
<evidence type="ECO:0000259" key="9">
    <source>
        <dbReference type="PROSITE" id="PS50801"/>
    </source>
</evidence>
<comment type="subcellular location">
    <subcellularLocation>
        <location evidence="1">Membrane</location>
        <topology evidence="1">Multi-pass membrane protein</topology>
    </subcellularLocation>
</comment>
<dbReference type="PANTHER" id="PTHR43310">
    <property type="entry name" value="SULFATE TRANSPORTER YBAR-RELATED"/>
    <property type="match status" value="1"/>
</dbReference>
<dbReference type="Proteomes" id="UP000308768">
    <property type="component" value="Unassembled WGS sequence"/>
</dbReference>
<evidence type="ECO:0000259" key="7">
    <source>
        <dbReference type="PROSITE" id="PS50003"/>
    </source>
</evidence>
<feature type="region of interest" description="Disordered" evidence="5">
    <location>
        <begin position="1123"/>
        <end position="1149"/>
    </location>
</feature>
<sequence length="1433" mass="156527">MSPQQEQEQQLPFPNYAADQDDFSQGTSRPSGGRPHSNSTQSYASGAGSSSSYKIPTRSFIHHSSHGALDPARYSSPGVRDQTAELSSSFLKESNFTRSNALYTPSNPDSLSRPRAASLPSGSRPYPARDSASNLRPDAIQETSEPASPENTTPPGPSPRDSALSKMLRMSPSADDEEFASVPQPEENEEVRRSPIPEVVVEDMDEEPATEETALLRRTPSSTYSKHDYAAMEDVEGQSSLERGTWQKVHEIVPDISAHGQQVLRIATNPKSWDRKAIGAAAGKAGAMFSAVFLGTLLNLLDALSYGMILFPLGEDIFSQTAADGISIFYVSTIVAQLTYSLGGSGFKGVIEVVPFFHKMAYTIMASTGTHNPEAVRATVIMSYAISSVLTGIVFLLLGKYKLGTLVSFLPRSLLTGCIGGVGLFLVMTGVEVSARLDGNLDFNLHTLHKLFQADTIALWILPLGLAILLLGIKHFYDRPFVFPTYFIIIGATFYIVYAAKPDLSMEDLRQQGWLFEKPEAGVPFYHFYTYYNFKVMDVTAIAKTMPTMVALVFFSILHVPINVPALALAVGGDDIDVNRELMAHGYSNAISGFAGSIQNYLVYANSTLFIRNGGDSRLAGVLLAVATGAVWVAGPGMIAYIPVMIVGTLIYYLGIELLLDALWTPFGTLVWLEYFTIIVIVLVMGFYDFVYGIAAGIFMACLVLVVQTSRKSIIRSEFTGLVAESTVRRHPIQRRFLREVGHQTYVMKLNGYLFFGSIVNLENKVRDLVDAEAFGRRAIRYLVLDFSYITGIDFSAAEAFQRMNRILYSKGVQMILASVVLSSEIGKGLQMVGLFKDPDENDDVPTPKIFEDLNKALEFCENELLTAFNRRSSLLTQQKKAQPQSMAVPQTSTSPATFPSETAFSSPRREYLFQAATTALTEGDALVPSKWQNFSQPLQLILQTFRDLTDKNEDFWHRAVPYFELREYPAGKLLYSRGDEPNGFYLLEEGILRAEYELDQGSYHESIVAGTTCGELPFFSETNRTSTVWAEKDCETWLLTPEKWRKMQEECPEVARELLKIGMKLTFTTPTMSDTQNQVNHSAATEPVAIAQAGNTVPTATEHVGTDGPLGNPALKPEAALAVDSPSESITTEPLEAKHGKDAGVATSEPMHSGALGYKAPGLMKSFKFSKRYFWLGDEPIKEQHLSYYLRGEKPEVAHPIVAWASQTGKGLLYFAKHADEKNNPTSVINLSEVSDIVKEGEAHFSFKLHGHKHTFQAGSATERDGWVAAIEKAAQEAKASREHILSSTGYKDSISHLGKPAALAGGSAVAATAAHNHTQKKSTDLNRTEGAAARRESTSSSSSSDAQGLGGKKKSKSKSRSVSRGKRASIFGSLLGKKDEPEVKKNGKAEETMLTKDTLAKGEKNVVAGDVKQGDAPTIAGTAAPLDPTIV</sequence>
<feature type="compositionally biased region" description="Basic and acidic residues" evidence="5">
    <location>
        <begin position="1378"/>
        <end position="1398"/>
    </location>
</feature>
<feature type="transmembrane region" description="Helical" evidence="6">
    <location>
        <begin position="690"/>
        <end position="707"/>
    </location>
</feature>
<keyword evidence="4 6" id="KW-0472">Membrane</keyword>
<feature type="domain" description="STAS" evidence="9">
    <location>
        <begin position="747"/>
        <end position="861"/>
    </location>
</feature>
<dbReference type="InterPro" id="IPR011547">
    <property type="entry name" value="SLC26A/SulP_dom"/>
</dbReference>
<feature type="domain" description="PH" evidence="7">
    <location>
        <begin position="1150"/>
        <end position="1277"/>
    </location>
</feature>
<dbReference type="InterPro" id="IPR039483">
    <property type="entry name" value="Meu6_PH_dom"/>
</dbReference>
<dbReference type="InterPro" id="IPR018490">
    <property type="entry name" value="cNMP-bd_dom_sf"/>
</dbReference>
<dbReference type="InterPro" id="IPR002645">
    <property type="entry name" value="STAS_dom"/>
</dbReference>
<dbReference type="Pfam" id="PF15406">
    <property type="entry name" value="PH_6"/>
    <property type="match status" value="1"/>
</dbReference>
<feature type="compositionally biased region" description="Low complexity" evidence="5">
    <location>
        <begin position="1"/>
        <end position="10"/>
    </location>
</feature>
<name>A0A4U0W9E7_9PEZI</name>
<dbReference type="Gene3D" id="3.30.750.24">
    <property type="entry name" value="STAS domain"/>
    <property type="match status" value="1"/>
</dbReference>
<feature type="region of interest" description="Disordered" evidence="5">
    <location>
        <begin position="1310"/>
        <end position="1398"/>
    </location>
</feature>
<gene>
    <name evidence="10" type="ORF">B0A49_10716</name>
</gene>
<accession>A0A4U0W9E7</accession>
<organism evidence="10 11">
    <name type="scientific">Cryomyces minteri</name>
    <dbReference type="NCBI Taxonomy" id="331657"/>
    <lineage>
        <taxon>Eukaryota</taxon>
        <taxon>Fungi</taxon>
        <taxon>Dikarya</taxon>
        <taxon>Ascomycota</taxon>
        <taxon>Pezizomycotina</taxon>
        <taxon>Dothideomycetes</taxon>
        <taxon>Dothideomycetes incertae sedis</taxon>
        <taxon>Cryomyces</taxon>
    </lineage>
</organism>
<comment type="caution">
    <text evidence="10">The sequence shown here is derived from an EMBL/GenBank/DDBJ whole genome shotgun (WGS) entry which is preliminary data.</text>
</comment>
<reference evidence="10 11" key="1">
    <citation type="submission" date="2017-03" db="EMBL/GenBank/DDBJ databases">
        <title>Genomes of endolithic fungi from Antarctica.</title>
        <authorList>
            <person name="Coleine C."/>
            <person name="Masonjones S."/>
            <person name="Stajich J.E."/>
        </authorList>
    </citation>
    <scope>NUCLEOTIDE SEQUENCE [LARGE SCALE GENOMIC DNA]</scope>
    <source>
        <strain evidence="10 11">CCFEE 5187</strain>
    </source>
</reference>
<evidence type="ECO:0000256" key="6">
    <source>
        <dbReference type="SAM" id="Phobius"/>
    </source>
</evidence>
<dbReference type="Gene3D" id="2.60.120.10">
    <property type="entry name" value="Jelly Rolls"/>
    <property type="match status" value="1"/>
</dbReference>
<evidence type="ECO:0000256" key="2">
    <source>
        <dbReference type="ARBA" id="ARBA00022692"/>
    </source>
</evidence>
<evidence type="ECO:0000313" key="11">
    <source>
        <dbReference type="Proteomes" id="UP000308768"/>
    </source>
</evidence>
<evidence type="ECO:0000313" key="10">
    <source>
        <dbReference type="EMBL" id="TKA58958.1"/>
    </source>
</evidence>
<proteinExistence type="predicted"/>
<dbReference type="STRING" id="331657.A0A4U0W9E7"/>
<dbReference type="InterPro" id="IPR011993">
    <property type="entry name" value="PH-like_dom_sf"/>
</dbReference>
<feature type="transmembrane region" description="Helical" evidence="6">
    <location>
        <begin position="549"/>
        <end position="571"/>
    </location>
</feature>
<feature type="compositionally biased region" description="Polar residues" evidence="5">
    <location>
        <begin position="141"/>
        <end position="151"/>
    </location>
</feature>
<evidence type="ECO:0008006" key="12">
    <source>
        <dbReference type="Google" id="ProtNLM"/>
    </source>
</evidence>
<dbReference type="GO" id="GO:0016020">
    <property type="term" value="C:membrane"/>
    <property type="evidence" value="ECO:0007669"/>
    <property type="project" value="UniProtKB-SubCell"/>
</dbReference>
<feature type="region of interest" description="Disordered" evidence="5">
    <location>
        <begin position="1"/>
        <end position="212"/>
    </location>
</feature>
<dbReference type="PROSITE" id="PS50042">
    <property type="entry name" value="CNMP_BINDING_3"/>
    <property type="match status" value="1"/>
</dbReference>